<comment type="caution">
    <text evidence="4">The sequence shown here is derived from an EMBL/GenBank/DDBJ whole genome shotgun (WGS) entry which is preliminary data.</text>
</comment>
<dbReference type="EMBL" id="MPUH01000531">
    <property type="protein sequence ID" value="OMJ78253.1"/>
    <property type="molecule type" value="Genomic_DNA"/>
</dbReference>
<keyword evidence="1" id="KW-0175">Coiled coil</keyword>
<reference evidence="4 5" key="1">
    <citation type="submission" date="2016-11" db="EMBL/GenBank/DDBJ databases">
        <title>The macronuclear genome of Stentor coeruleus: a giant cell with tiny introns.</title>
        <authorList>
            <person name="Slabodnick M."/>
            <person name="Ruby J.G."/>
            <person name="Reiff S.B."/>
            <person name="Swart E.C."/>
            <person name="Gosai S."/>
            <person name="Prabakaran S."/>
            <person name="Witkowska E."/>
            <person name="Larue G.E."/>
            <person name="Fisher S."/>
            <person name="Freeman R.M."/>
            <person name="Gunawardena J."/>
            <person name="Chu W."/>
            <person name="Stover N.A."/>
            <person name="Gregory B.D."/>
            <person name="Nowacki M."/>
            <person name="Derisi J."/>
            <person name="Roy S.W."/>
            <person name="Marshall W.F."/>
            <person name="Sood P."/>
        </authorList>
    </citation>
    <scope>NUCLEOTIDE SEQUENCE [LARGE SCALE GENOMIC DNA]</scope>
    <source>
        <strain evidence="4">WM001</strain>
    </source>
</reference>
<keyword evidence="5" id="KW-1185">Reference proteome</keyword>
<evidence type="ECO:0000313" key="3">
    <source>
        <dbReference type="EMBL" id="OMJ78253.1"/>
    </source>
</evidence>
<accession>A0A1R2CPV4</accession>
<evidence type="ECO:0000256" key="2">
    <source>
        <dbReference type="SAM" id="MobiDB-lite"/>
    </source>
</evidence>
<organism evidence="4 5">
    <name type="scientific">Stentor coeruleus</name>
    <dbReference type="NCBI Taxonomy" id="5963"/>
    <lineage>
        <taxon>Eukaryota</taxon>
        <taxon>Sar</taxon>
        <taxon>Alveolata</taxon>
        <taxon>Ciliophora</taxon>
        <taxon>Postciliodesmatophora</taxon>
        <taxon>Heterotrichea</taxon>
        <taxon>Heterotrichida</taxon>
        <taxon>Stentoridae</taxon>
        <taxon>Stentor</taxon>
    </lineage>
</organism>
<sequence>MDKRDNRDKTSKELEWFDLETRMRELIHNQLEPVVKKAREDRESFQELKINYKALENRLKGMETAVLGDQNAETIIESIYKRCAEIEGNRQKDVVRLDQSFVLMNESVNSFNTEIIKFNERLELLNTRDHERESEIIKTNQNIESNRVHVLKEIDKLSENFREMNRVYQEVAMKTEEQANTATSKAIANSIEIGAYKRDIDIVRKDVIDSLSMIKEVRSLKLNIDTFEIEIMKVQNRFLELLEGIQKYKDELSKRDQFIDKYIPLQTVILISDYLYAIIDQGTKKKLADYENIALKDLNLKVLEGREVLTRTKRADQILNDMRHIEERKVEFQTKEIRSSAKGQNFAEIRDKINIKKKASFISHDEPEIRIEAPQGLSKQEIEKIVQVSLTAQLDPEIGRLKSEIKVKLDRFKNYIKSFNSESGSMQSHFISELENLAGRLKLLKSDLLLEISDSRKDTEIIKKDILGCQNLINNLSQMVVCLFEYNNIEQALQRQDEEDRHNMALNMEKELQSELAHYTPKANDATTLPSANFTFKKKCLSCGTSNSILSGFRTSIVYNPSSLIFRNKKFERHELLRIKAQMLRKCWDANSKSFNLKYEEIQQEKSPDKISEKSFNKSFDKSTENRPTRISRLNSIDEGILETKETLPLLVSPSMRNRSQRKSKLVHKSN</sequence>
<feature type="compositionally biased region" description="Basic residues" evidence="2">
    <location>
        <begin position="659"/>
        <end position="671"/>
    </location>
</feature>
<protein>
    <submittedName>
        <fullName evidence="4">Uncharacterized protein</fullName>
    </submittedName>
</protein>
<evidence type="ECO:0000256" key="1">
    <source>
        <dbReference type="SAM" id="Coils"/>
    </source>
</evidence>
<dbReference type="AlphaFoldDB" id="A0A1R2CPV4"/>
<evidence type="ECO:0000313" key="5">
    <source>
        <dbReference type="Proteomes" id="UP000187209"/>
    </source>
</evidence>
<gene>
    <name evidence="3" type="ORF">SteCoe_21978</name>
    <name evidence="4" type="ORF">SteCoe_6574</name>
</gene>
<name>A0A1R2CPV4_9CILI</name>
<feature type="coiled-coil region" evidence="1">
    <location>
        <begin position="38"/>
        <end position="65"/>
    </location>
</feature>
<feature type="region of interest" description="Disordered" evidence="2">
    <location>
        <begin position="652"/>
        <end position="671"/>
    </location>
</feature>
<proteinExistence type="predicted"/>
<evidence type="ECO:0000313" key="4">
    <source>
        <dbReference type="EMBL" id="OMJ91000.1"/>
    </source>
</evidence>
<feature type="compositionally biased region" description="Basic and acidic residues" evidence="2">
    <location>
        <begin position="608"/>
        <end position="628"/>
    </location>
</feature>
<dbReference type="Proteomes" id="UP000187209">
    <property type="component" value="Unassembled WGS sequence"/>
</dbReference>
<dbReference type="EMBL" id="MPUH01000091">
    <property type="protein sequence ID" value="OMJ91000.1"/>
    <property type="molecule type" value="Genomic_DNA"/>
</dbReference>
<feature type="region of interest" description="Disordered" evidence="2">
    <location>
        <begin position="608"/>
        <end position="629"/>
    </location>
</feature>